<evidence type="ECO:0000256" key="1">
    <source>
        <dbReference type="ARBA" id="ARBA00004613"/>
    </source>
</evidence>
<sequence length="766" mass="81486">MRTWIAWVSVATLIACSFTAPSAAHAADCLDYMFIGARGSGEPAETGVGDTLEPTYRALKTQLQAHDKSIGIKAVDYDAIALGANEIVESAELVPGNYTESVRGGTTQLIADIQDLVNECPGTGIVLGGYSQGAQVVDMALDMLTVNNGKSQIDAPWFHESDYYSHLTRTLLPAIAGVALFGDPKFNAGDPADNSSFDENHHGVWLPHGVWSDNIPSLNDRVVSVCHIADPVCNITAHTDLWGGYYYRDTAWLAAAASGLGYATPWTAHENYAQDAARVAVMLTRSLGLVAHPSVELDIPANATDVAYVVDWRTDMWSTSINSVGIPVDNSRRQALRQKLLDQIARMGNRGLLERWGVYEYNAHSGDDNFKWGAQAGETTKMTSNFASVWTDNYLRIGGPPPSYDSGWLDYWHEPSNARYWTPQYDDHTSMLQAIGYAITALNDHQDGSSPTHKKQIVVISDRPNDTAAPYTPLLGEHVDEHFSYTGVVDMLKASGVAVSFWNPFAEPLSKTMRSATPNASTQAEAPLAEGVIPAEQIAAETGGSSESGDEGLASIATQADSAPTAFIRIPTQTTPGSTIRATVINTSGDGTDPIQSSDWTVTDQEGTALPVSVDSNDTISFAPQNGGTYSVAVAITLASGQSASTSSKLVVQAAPTVAPSTPAISGSAIDDSSVEFQWTVVPDTQFYAIYDDTHYMISAVNPVVGDQGAVSWTVNVGAQTGTRHYSIEAINAAGKSLESNTVDVTFPETNPSGVKVDGSGVSLGG</sequence>
<keyword evidence="7" id="KW-1015">Disulfide bond</keyword>
<dbReference type="SMART" id="SM01110">
    <property type="entry name" value="Cutinase"/>
    <property type="match status" value="1"/>
</dbReference>
<comment type="similarity">
    <text evidence="2 8">Belongs to the cutinase family.</text>
</comment>
<evidence type="ECO:0000256" key="6">
    <source>
        <dbReference type="ARBA" id="ARBA00022801"/>
    </source>
</evidence>
<proteinExistence type="inferred from homology"/>
<feature type="chain" id="PRO_5044990052" description="Cutinase" evidence="8">
    <location>
        <begin position="27"/>
        <end position="766"/>
    </location>
</feature>
<gene>
    <name evidence="9" type="ORF">E3O65_00005</name>
</gene>
<accession>A0ABY2JE67</accession>
<keyword evidence="6 8" id="KW-0378">Hydrolase</keyword>
<feature type="signal peptide" evidence="8">
    <location>
        <begin position="1"/>
        <end position="26"/>
    </location>
</feature>
<keyword evidence="10" id="KW-1185">Reference proteome</keyword>
<comment type="caution">
    <text evidence="9">The sequence shown here is derived from an EMBL/GenBank/DDBJ whole genome shotgun (WGS) entry which is preliminary data.</text>
</comment>
<dbReference type="SUPFAM" id="SSF53474">
    <property type="entry name" value="alpha/beta-Hydrolases"/>
    <property type="match status" value="1"/>
</dbReference>
<evidence type="ECO:0000256" key="4">
    <source>
        <dbReference type="ARBA" id="ARBA00022525"/>
    </source>
</evidence>
<dbReference type="Pfam" id="PF01083">
    <property type="entry name" value="Cutinase"/>
    <property type="match status" value="1"/>
</dbReference>
<evidence type="ECO:0000256" key="3">
    <source>
        <dbReference type="ARBA" id="ARBA00022487"/>
    </source>
</evidence>
<dbReference type="PROSITE" id="PS51257">
    <property type="entry name" value="PROKAR_LIPOPROTEIN"/>
    <property type="match status" value="1"/>
</dbReference>
<evidence type="ECO:0000256" key="8">
    <source>
        <dbReference type="RuleBase" id="RU361263"/>
    </source>
</evidence>
<reference evidence="9 10" key="1">
    <citation type="submission" date="2019-03" db="EMBL/GenBank/DDBJ databases">
        <title>Genomics of glacier-inhabiting Cryobacterium strains.</title>
        <authorList>
            <person name="Liu Q."/>
            <person name="Xin Y.-H."/>
        </authorList>
    </citation>
    <scope>NUCLEOTIDE SEQUENCE [LARGE SCALE GENOMIC DNA]</scope>
    <source>
        <strain evidence="9 10">TMT4-23</strain>
    </source>
</reference>
<comment type="function">
    <text evidence="8">Catalyzes the hydrolysis of complex carboxylic polyesters found in the cell wall of plants. Degrades cutin, a macromolecule that forms the structure of the plant cuticle.</text>
</comment>
<evidence type="ECO:0000256" key="7">
    <source>
        <dbReference type="ARBA" id="ARBA00023157"/>
    </source>
</evidence>
<evidence type="ECO:0000256" key="2">
    <source>
        <dbReference type="ARBA" id="ARBA00007534"/>
    </source>
</evidence>
<organism evidence="9 10">
    <name type="scientific">Cryobacterium breve</name>
    <dbReference type="NCBI Taxonomy" id="1259258"/>
    <lineage>
        <taxon>Bacteria</taxon>
        <taxon>Bacillati</taxon>
        <taxon>Actinomycetota</taxon>
        <taxon>Actinomycetes</taxon>
        <taxon>Micrococcales</taxon>
        <taxon>Microbacteriaceae</taxon>
        <taxon>Cryobacterium</taxon>
    </lineage>
</organism>
<dbReference type="EMBL" id="SOGJ01000001">
    <property type="protein sequence ID" value="TFD02121.1"/>
    <property type="molecule type" value="Genomic_DNA"/>
</dbReference>
<dbReference type="EC" id="3.1.1.-" evidence="8"/>
<name>A0ABY2JE67_9MICO</name>
<evidence type="ECO:0000313" key="10">
    <source>
        <dbReference type="Proteomes" id="UP000298355"/>
    </source>
</evidence>
<keyword evidence="4 8" id="KW-0964">Secreted</keyword>
<comment type="subcellular location">
    <subcellularLocation>
        <location evidence="1 8">Secreted</location>
    </subcellularLocation>
</comment>
<keyword evidence="5 8" id="KW-0732">Signal</keyword>
<dbReference type="Gene3D" id="3.40.50.1820">
    <property type="entry name" value="alpha/beta hydrolase"/>
    <property type="match status" value="1"/>
</dbReference>
<evidence type="ECO:0000256" key="5">
    <source>
        <dbReference type="ARBA" id="ARBA00022729"/>
    </source>
</evidence>
<dbReference type="PROSITE" id="PS00155">
    <property type="entry name" value="CUTINASE_1"/>
    <property type="match status" value="1"/>
</dbReference>
<dbReference type="InterPro" id="IPR000675">
    <property type="entry name" value="Cutinase/axe"/>
</dbReference>
<dbReference type="InterPro" id="IPR043580">
    <property type="entry name" value="CUTINASE_1"/>
</dbReference>
<dbReference type="InterPro" id="IPR029058">
    <property type="entry name" value="AB_hydrolase_fold"/>
</dbReference>
<protein>
    <recommendedName>
        <fullName evidence="8">Cutinase</fullName>
        <ecNumber evidence="8">3.1.1.-</ecNumber>
    </recommendedName>
</protein>
<dbReference type="Proteomes" id="UP000298355">
    <property type="component" value="Unassembled WGS sequence"/>
</dbReference>
<evidence type="ECO:0000313" key="9">
    <source>
        <dbReference type="EMBL" id="TFD02121.1"/>
    </source>
</evidence>
<keyword evidence="3 8" id="KW-0719">Serine esterase</keyword>
<dbReference type="PANTHER" id="PTHR33630:SF9">
    <property type="entry name" value="CUTINASE 4"/>
    <property type="match status" value="1"/>
</dbReference>
<dbReference type="PANTHER" id="PTHR33630">
    <property type="entry name" value="CUTINASE RV1984C-RELATED-RELATED"/>
    <property type="match status" value="1"/>
</dbReference>